<evidence type="ECO:0000256" key="4">
    <source>
        <dbReference type="ARBA" id="ARBA00023136"/>
    </source>
</evidence>
<keyword evidence="2 5" id="KW-0812">Transmembrane</keyword>
<dbReference type="Proteomes" id="UP000190750">
    <property type="component" value="Unassembled WGS sequence"/>
</dbReference>
<feature type="transmembrane region" description="Helical" evidence="5">
    <location>
        <begin position="73"/>
        <end position="92"/>
    </location>
</feature>
<proteinExistence type="predicted"/>
<keyword evidence="4 5" id="KW-0472">Membrane</keyword>
<comment type="subcellular location">
    <subcellularLocation>
        <location evidence="1">Membrane</location>
        <topology evidence="1">Multi-pass membrane protein</topology>
    </subcellularLocation>
</comment>
<gene>
    <name evidence="7" type="ORF">RF819_11580</name>
</gene>
<sequence length="131" mass="14669">MLKLFDRQFVKYILVGICNTLFSYGVYSAFLFLGFKFQAANLMALLLGIAFSFTTQGNVVFKNASKVTFVKFVVAWLFIYLLNISIIGALVQATVSPYVAGAVATVPVTLVSYFILKYVVFRRTTPVHEKQ</sequence>
<evidence type="ECO:0000256" key="1">
    <source>
        <dbReference type="ARBA" id="ARBA00004141"/>
    </source>
</evidence>
<evidence type="ECO:0000313" key="7">
    <source>
        <dbReference type="EMBL" id="OOV07283.1"/>
    </source>
</evidence>
<evidence type="ECO:0000313" key="8">
    <source>
        <dbReference type="Proteomes" id="UP000190750"/>
    </source>
</evidence>
<evidence type="ECO:0000256" key="3">
    <source>
        <dbReference type="ARBA" id="ARBA00022989"/>
    </source>
</evidence>
<feature type="transmembrane region" description="Helical" evidence="5">
    <location>
        <begin position="12"/>
        <end position="33"/>
    </location>
</feature>
<name>A0A1T1ATE0_RHOFE</name>
<dbReference type="AlphaFoldDB" id="A0A1T1ATE0"/>
<evidence type="ECO:0000256" key="5">
    <source>
        <dbReference type="SAM" id="Phobius"/>
    </source>
</evidence>
<feature type="domain" description="GtrA/DPMS transmembrane" evidence="6">
    <location>
        <begin position="11"/>
        <end position="121"/>
    </location>
</feature>
<feature type="transmembrane region" description="Helical" evidence="5">
    <location>
        <begin position="39"/>
        <end position="61"/>
    </location>
</feature>
<protein>
    <recommendedName>
        <fullName evidence="6">GtrA/DPMS transmembrane domain-containing protein</fullName>
    </recommendedName>
</protein>
<dbReference type="InterPro" id="IPR007267">
    <property type="entry name" value="GtrA_DPMS_TM"/>
</dbReference>
<evidence type="ECO:0000256" key="2">
    <source>
        <dbReference type="ARBA" id="ARBA00022692"/>
    </source>
</evidence>
<dbReference type="EMBL" id="MTJN01000002">
    <property type="protein sequence ID" value="OOV07283.1"/>
    <property type="molecule type" value="Genomic_DNA"/>
</dbReference>
<organism evidence="7 8">
    <name type="scientific">Rhodoferax fermentans</name>
    <dbReference type="NCBI Taxonomy" id="28066"/>
    <lineage>
        <taxon>Bacteria</taxon>
        <taxon>Pseudomonadati</taxon>
        <taxon>Pseudomonadota</taxon>
        <taxon>Betaproteobacteria</taxon>
        <taxon>Burkholderiales</taxon>
        <taxon>Comamonadaceae</taxon>
        <taxon>Rhodoferax</taxon>
    </lineage>
</organism>
<accession>A0A1T1ATE0</accession>
<feature type="transmembrane region" description="Helical" evidence="5">
    <location>
        <begin position="98"/>
        <end position="120"/>
    </location>
</feature>
<dbReference type="STRING" id="28066.RF819_11580"/>
<reference evidence="7 8" key="1">
    <citation type="submission" date="2017-01" db="EMBL/GenBank/DDBJ databases">
        <title>Genome sequencing of Rhodoferax fermentans JCM 7819.</title>
        <authorList>
            <person name="Kim Y.J."/>
            <person name="Farh M.E.-A."/>
            <person name="Yang D.-C."/>
        </authorList>
    </citation>
    <scope>NUCLEOTIDE SEQUENCE [LARGE SCALE GENOMIC DNA]</scope>
    <source>
        <strain evidence="7 8">JCM 7819</strain>
    </source>
</reference>
<comment type="caution">
    <text evidence="7">The sequence shown here is derived from an EMBL/GenBank/DDBJ whole genome shotgun (WGS) entry which is preliminary data.</text>
</comment>
<dbReference type="GO" id="GO:0016020">
    <property type="term" value="C:membrane"/>
    <property type="evidence" value="ECO:0007669"/>
    <property type="project" value="UniProtKB-SubCell"/>
</dbReference>
<keyword evidence="3 5" id="KW-1133">Transmembrane helix</keyword>
<keyword evidence="8" id="KW-1185">Reference proteome</keyword>
<evidence type="ECO:0000259" key="6">
    <source>
        <dbReference type="Pfam" id="PF04138"/>
    </source>
</evidence>
<dbReference type="GO" id="GO:0000271">
    <property type="term" value="P:polysaccharide biosynthetic process"/>
    <property type="evidence" value="ECO:0007669"/>
    <property type="project" value="InterPro"/>
</dbReference>
<dbReference type="Pfam" id="PF04138">
    <property type="entry name" value="GtrA_DPMS_TM"/>
    <property type="match status" value="1"/>
</dbReference>